<dbReference type="InterPro" id="IPR011009">
    <property type="entry name" value="Kinase-like_dom_sf"/>
</dbReference>
<dbReference type="Proteomes" id="UP001054252">
    <property type="component" value="Unassembled WGS sequence"/>
</dbReference>
<keyword evidence="4" id="KW-0732">Signal</keyword>
<dbReference type="EMBL" id="BPVZ01000056">
    <property type="protein sequence ID" value="GKV20852.1"/>
    <property type="molecule type" value="Genomic_DNA"/>
</dbReference>
<keyword evidence="11" id="KW-1185">Reference proteome</keyword>
<evidence type="ECO:0000256" key="5">
    <source>
        <dbReference type="ARBA" id="ARBA00022737"/>
    </source>
</evidence>
<dbReference type="Gene3D" id="1.10.510.10">
    <property type="entry name" value="Transferase(Phosphotransferase) domain 1"/>
    <property type="match status" value="1"/>
</dbReference>
<keyword evidence="6" id="KW-1133">Transmembrane helix</keyword>
<dbReference type="PANTHER" id="PTHR47986">
    <property type="entry name" value="OSJNBA0070M12.3 PROTEIN"/>
    <property type="match status" value="1"/>
</dbReference>
<organism evidence="10 11">
    <name type="scientific">Rubroshorea leprosula</name>
    <dbReference type="NCBI Taxonomy" id="152421"/>
    <lineage>
        <taxon>Eukaryota</taxon>
        <taxon>Viridiplantae</taxon>
        <taxon>Streptophyta</taxon>
        <taxon>Embryophyta</taxon>
        <taxon>Tracheophyta</taxon>
        <taxon>Spermatophyta</taxon>
        <taxon>Magnoliopsida</taxon>
        <taxon>eudicotyledons</taxon>
        <taxon>Gunneridae</taxon>
        <taxon>Pentapetalae</taxon>
        <taxon>rosids</taxon>
        <taxon>malvids</taxon>
        <taxon>Malvales</taxon>
        <taxon>Dipterocarpaceae</taxon>
        <taxon>Rubroshorea</taxon>
    </lineage>
</organism>
<keyword evidence="8" id="KW-0675">Receptor</keyword>
<keyword evidence="3" id="KW-0812">Transmembrane</keyword>
<evidence type="ECO:0000256" key="3">
    <source>
        <dbReference type="ARBA" id="ARBA00022692"/>
    </source>
</evidence>
<keyword evidence="2" id="KW-0433">Leucine-rich repeat</keyword>
<evidence type="ECO:0000256" key="7">
    <source>
        <dbReference type="ARBA" id="ARBA00023136"/>
    </source>
</evidence>
<evidence type="ECO:0000256" key="9">
    <source>
        <dbReference type="ARBA" id="ARBA00023180"/>
    </source>
</evidence>
<accession>A0AAV5K8Y8</accession>
<comment type="subcellular location">
    <subcellularLocation>
        <location evidence="1">Membrane</location>
        <topology evidence="1">Single-pass membrane protein</topology>
    </subcellularLocation>
</comment>
<dbReference type="SUPFAM" id="SSF56112">
    <property type="entry name" value="Protein kinase-like (PK-like)"/>
    <property type="match status" value="1"/>
</dbReference>
<evidence type="ECO:0000256" key="8">
    <source>
        <dbReference type="ARBA" id="ARBA00023170"/>
    </source>
</evidence>
<proteinExistence type="predicted"/>
<evidence type="ECO:0000256" key="2">
    <source>
        <dbReference type="ARBA" id="ARBA00022614"/>
    </source>
</evidence>
<comment type="caution">
    <text evidence="10">The sequence shown here is derived from an EMBL/GenBank/DDBJ whole genome shotgun (WGS) entry which is preliminary data.</text>
</comment>
<evidence type="ECO:0000313" key="10">
    <source>
        <dbReference type="EMBL" id="GKV20852.1"/>
    </source>
</evidence>
<evidence type="ECO:0008006" key="12">
    <source>
        <dbReference type="Google" id="ProtNLM"/>
    </source>
</evidence>
<evidence type="ECO:0000256" key="1">
    <source>
        <dbReference type="ARBA" id="ARBA00004167"/>
    </source>
</evidence>
<reference evidence="10 11" key="1">
    <citation type="journal article" date="2021" name="Commun. Biol.">
        <title>The genome of Shorea leprosula (Dipterocarpaceae) highlights the ecological relevance of drought in aseasonal tropical rainforests.</title>
        <authorList>
            <person name="Ng K.K.S."/>
            <person name="Kobayashi M.J."/>
            <person name="Fawcett J.A."/>
            <person name="Hatakeyama M."/>
            <person name="Paape T."/>
            <person name="Ng C.H."/>
            <person name="Ang C.C."/>
            <person name="Tnah L.H."/>
            <person name="Lee C.T."/>
            <person name="Nishiyama T."/>
            <person name="Sese J."/>
            <person name="O'Brien M.J."/>
            <person name="Copetti D."/>
            <person name="Mohd Noor M.I."/>
            <person name="Ong R.C."/>
            <person name="Putra M."/>
            <person name="Sireger I.Z."/>
            <person name="Indrioko S."/>
            <person name="Kosugi Y."/>
            <person name="Izuno A."/>
            <person name="Isagi Y."/>
            <person name="Lee S.L."/>
            <person name="Shimizu K.K."/>
        </authorList>
    </citation>
    <scope>NUCLEOTIDE SEQUENCE [LARGE SCALE GENOMIC DNA]</scope>
    <source>
        <strain evidence="10">214</strain>
    </source>
</reference>
<dbReference type="PANTHER" id="PTHR47986:SF34">
    <property type="entry name" value="RECEPTOR-LIKE KINASE TMK2"/>
    <property type="match status" value="1"/>
</dbReference>
<keyword evidence="9" id="KW-0325">Glycoprotein</keyword>
<evidence type="ECO:0000256" key="4">
    <source>
        <dbReference type="ARBA" id="ARBA00022729"/>
    </source>
</evidence>
<protein>
    <recommendedName>
        <fullName evidence="12">Protein kinase domain-containing protein</fullName>
    </recommendedName>
</protein>
<gene>
    <name evidence="10" type="ORF">SLEP1_g30906</name>
</gene>
<dbReference type="AlphaFoldDB" id="A0AAV5K8Y8"/>
<dbReference type="GO" id="GO:0016020">
    <property type="term" value="C:membrane"/>
    <property type="evidence" value="ECO:0007669"/>
    <property type="project" value="UniProtKB-SubCell"/>
</dbReference>
<evidence type="ECO:0000256" key="6">
    <source>
        <dbReference type="ARBA" id="ARBA00022989"/>
    </source>
</evidence>
<name>A0AAV5K8Y8_9ROSI</name>
<keyword evidence="5" id="KW-0677">Repeat</keyword>
<keyword evidence="7" id="KW-0472">Membrane</keyword>
<evidence type="ECO:0000313" key="11">
    <source>
        <dbReference type="Proteomes" id="UP001054252"/>
    </source>
</evidence>
<sequence length="103" mass="11489">MKVDVFSFGVILMELITGRKALDETQSEDSLHIVAWFGRMHVNKDTFQQAIDPTIELDEDTLASISTVKSLTATPKPLYQTGPYEESSSFHSDQQVVSILLSL</sequence>
<dbReference type="InterPro" id="IPR052422">
    <property type="entry name" value="Auxin_Ser/Thr_Kinase"/>
</dbReference>